<accession>A0A5S3WU04</accession>
<comment type="caution">
    <text evidence="3">The sequence shown here is derived from an EMBL/GenBank/DDBJ whole genome shotgun (WGS) entry which is preliminary data.</text>
</comment>
<protein>
    <submittedName>
        <fullName evidence="3">Lipopolysaccharide assembly protein LapB</fullName>
    </submittedName>
</protein>
<sequence length="383" mass="43869">MIELLFLLLPVAAAYGYVMGKNSAKNQAHEQNRKITSEYSKGLKFLLDREEDQGLEHLIKLLEVSADSVEHYLILATLFRKRGELDRAIRIHELLLKQPSLDTQVIQSCKLALAEDYIMAGLLDSAEEHLVELVKADYEEALTPIIQLYSQTREWQKGVNMYESHSDLFTEQVYCAAIANFYCEAALERPAQDQCDTEYFERALKLPKTTIRPLFELGHDALGKEDNVKAIYYWRKLVSQFPCAIPLVLQDLQICYQRLNIEHEFYTLVNDLLTASGVLVKIKHCEGLMEAGNTEQAVEYLTDTLKREPSIRGFSFLLKLLAQRQDKFQSVLNEVDNLVSAYVATKPDYQCRNCGFTSHKLYWLCPSCKSWESILPSQGVDGY</sequence>
<organism evidence="3 4">
    <name type="scientific">Pseudoalteromonas rubra</name>
    <dbReference type="NCBI Taxonomy" id="43658"/>
    <lineage>
        <taxon>Bacteria</taxon>
        <taxon>Pseudomonadati</taxon>
        <taxon>Pseudomonadota</taxon>
        <taxon>Gammaproteobacteria</taxon>
        <taxon>Alteromonadales</taxon>
        <taxon>Pseudoalteromonadaceae</taxon>
        <taxon>Pseudoalteromonas</taxon>
    </lineage>
</organism>
<feature type="domain" description="LapB rubredoxin metal binding" evidence="2">
    <location>
        <begin position="349"/>
        <end position="374"/>
    </location>
</feature>
<dbReference type="Pfam" id="PF18073">
    <property type="entry name" value="Zn_ribbon_LapB"/>
    <property type="match status" value="1"/>
</dbReference>
<name>A0A5S3WU04_9GAMM</name>
<reference evidence="3 4" key="1">
    <citation type="submission" date="2018-01" db="EMBL/GenBank/DDBJ databases">
        <authorList>
            <person name="Paulsen S."/>
            <person name="Gram L.K."/>
        </authorList>
    </citation>
    <scope>NUCLEOTIDE SEQUENCE [LARGE SCALE GENOMIC DNA]</scope>
    <source>
        <strain evidence="3 4">S2676</strain>
    </source>
</reference>
<dbReference type="AlphaFoldDB" id="A0A5S3WU04"/>
<dbReference type="EMBL" id="PNCI01000007">
    <property type="protein sequence ID" value="TMP31890.1"/>
    <property type="molecule type" value="Genomic_DNA"/>
</dbReference>
<dbReference type="RefSeq" id="WP_138552570.1">
    <property type="nucleotide sequence ID" value="NZ_PNCH01000038.1"/>
</dbReference>
<dbReference type="OrthoDB" id="507476at2"/>
<dbReference type="Proteomes" id="UP000310249">
    <property type="component" value="Unassembled WGS sequence"/>
</dbReference>
<keyword evidence="1" id="KW-0479">Metal-binding</keyword>
<dbReference type="Gene3D" id="1.25.40.10">
    <property type="entry name" value="Tetratricopeptide repeat domain"/>
    <property type="match status" value="2"/>
</dbReference>
<evidence type="ECO:0000256" key="1">
    <source>
        <dbReference type="ARBA" id="ARBA00022723"/>
    </source>
</evidence>
<dbReference type="InterPro" id="IPR011990">
    <property type="entry name" value="TPR-like_helical_dom_sf"/>
</dbReference>
<evidence type="ECO:0000259" key="2">
    <source>
        <dbReference type="Pfam" id="PF18073"/>
    </source>
</evidence>
<dbReference type="GO" id="GO:0046872">
    <property type="term" value="F:metal ion binding"/>
    <property type="evidence" value="ECO:0007669"/>
    <property type="project" value="UniProtKB-KW"/>
</dbReference>
<evidence type="ECO:0000313" key="4">
    <source>
        <dbReference type="Proteomes" id="UP000310249"/>
    </source>
</evidence>
<dbReference type="SUPFAM" id="SSF48452">
    <property type="entry name" value="TPR-like"/>
    <property type="match status" value="1"/>
</dbReference>
<dbReference type="NCBIfam" id="NF008757">
    <property type="entry name" value="PRK11788.1-5"/>
    <property type="match status" value="1"/>
</dbReference>
<gene>
    <name evidence="3" type="ORF">CWB99_02715</name>
</gene>
<evidence type="ECO:0000313" key="3">
    <source>
        <dbReference type="EMBL" id="TMP31890.1"/>
    </source>
</evidence>
<proteinExistence type="predicted"/>
<dbReference type="InterPro" id="IPR041166">
    <property type="entry name" value="Rubredoxin_2"/>
</dbReference>
<reference evidence="4" key="2">
    <citation type="submission" date="2019-06" db="EMBL/GenBank/DDBJ databases">
        <title>Co-occurence of chitin degradation, pigmentation and bioactivity in marine Pseudoalteromonas.</title>
        <authorList>
            <person name="Sonnenschein E.C."/>
            <person name="Bech P.K."/>
        </authorList>
    </citation>
    <scope>NUCLEOTIDE SEQUENCE [LARGE SCALE GENOMIC DNA]</scope>
    <source>
        <strain evidence="4">S2676</strain>
    </source>
</reference>